<evidence type="ECO:0000259" key="6">
    <source>
        <dbReference type="Pfam" id="PF00590"/>
    </source>
</evidence>
<dbReference type="InterPro" id="IPR003754">
    <property type="entry name" value="4pyrrol_synth_uPrphyn_synth"/>
</dbReference>
<keyword evidence="3 8" id="KW-0808">Transferase</keyword>
<name>A0ABV1EQA9_9FIRM</name>
<dbReference type="InterPro" id="IPR014776">
    <property type="entry name" value="4pyrrole_Mease_sub2"/>
</dbReference>
<dbReference type="CDD" id="cd11642">
    <property type="entry name" value="SUMT"/>
    <property type="match status" value="1"/>
</dbReference>
<dbReference type="NCBIfam" id="TIGR01469">
    <property type="entry name" value="cobA_cysG_Cterm"/>
    <property type="match status" value="1"/>
</dbReference>
<evidence type="ECO:0000313" key="8">
    <source>
        <dbReference type="EMBL" id="MEQ2456770.1"/>
    </source>
</evidence>
<keyword evidence="9" id="KW-1185">Reference proteome</keyword>
<dbReference type="Gene3D" id="3.40.1010.10">
    <property type="entry name" value="Cobalt-precorrin-4 Transmethylase, Domain 1"/>
    <property type="match status" value="1"/>
</dbReference>
<feature type="domain" description="Tetrapyrrole methylase" evidence="6">
    <location>
        <begin position="4"/>
        <end position="215"/>
    </location>
</feature>
<dbReference type="SUPFAM" id="SSF53790">
    <property type="entry name" value="Tetrapyrrole methylase"/>
    <property type="match status" value="1"/>
</dbReference>
<keyword evidence="2 8" id="KW-0489">Methyltransferase</keyword>
<organism evidence="8 9">
    <name type="scientific">Flavonifractor hominis</name>
    <dbReference type="NCBI Taxonomy" id="3133178"/>
    <lineage>
        <taxon>Bacteria</taxon>
        <taxon>Bacillati</taxon>
        <taxon>Bacillota</taxon>
        <taxon>Clostridia</taxon>
        <taxon>Eubacteriales</taxon>
        <taxon>Oscillospiraceae</taxon>
        <taxon>Flavonifractor</taxon>
    </lineage>
</organism>
<evidence type="ECO:0000256" key="4">
    <source>
        <dbReference type="ARBA" id="ARBA00022691"/>
    </source>
</evidence>
<dbReference type="GO" id="GO:0032259">
    <property type="term" value="P:methylation"/>
    <property type="evidence" value="ECO:0007669"/>
    <property type="project" value="UniProtKB-KW"/>
</dbReference>
<dbReference type="SUPFAM" id="SSF69618">
    <property type="entry name" value="HemD-like"/>
    <property type="match status" value="1"/>
</dbReference>
<sequence>MPGKVTLVGAGPGDPGLLTRKGLEALQGAEVVVYDRLVSPAILALMPEHAEHINVGKQAARHPVPQEQINQILLDKALEGKNVVRLKGGDPFLFGRGGEELELLAQHGVAFEEVPGITSAIAAPAYGGIPVTHRDCCSSLHIVTGHQRAGKELDIDFDALVRTRGTLVFLMGVSALPQICAGLLAAGMDPATPAAVVERGTTPAQRRISAALAALPETAAQAGVESPAVIVVGGVCALAEQFDWFDRLPLKGQSVVVTRPKERAGTLSDRLRSLGAQVWEYPCIATVPLDPCPALDGAMERLGEYTWLVLTSPAGVDALWRWLADHGKDARYLGTVKLAAIGPGTDRELQKHGLKADYVPQVYDAAHLGAGLPAGGPVLILRAQEGSPALTAALAERNIGYDDVATYRTVYDNPRSGELRALVEGEGVTLVTFTSASTVKGFVSSVGEDADFSRMTGLCIGEQTAAEARKHGIPVKIAKAATMDALIDRIIEGV</sequence>
<dbReference type="InterPro" id="IPR036108">
    <property type="entry name" value="4pyrrol_syn_uPrphyn_synt_sf"/>
</dbReference>
<dbReference type="NCBIfam" id="NF004790">
    <property type="entry name" value="PRK06136.1"/>
    <property type="match status" value="1"/>
</dbReference>
<dbReference type="InterPro" id="IPR035996">
    <property type="entry name" value="4pyrrol_Methylase_sf"/>
</dbReference>
<dbReference type="Pfam" id="PF02602">
    <property type="entry name" value="HEM4"/>
    <property type="match status" value="1"/>
</dbReference>
<dbReference type="PANTHER" id="PTHR45790">
    <property type="entry name" value="SIROHEME SYNTHASE-RELATED"/>
    <property type="match status" value="1"/>
</dbReference>
<comment type="caution">
    <text evidence="8">The sequence shown here is derived from an EMBL/GenBank/DDBJ whole genome shotgun (WGS) entry which is preliminary data.</text>
</comment>
<evidence type="ECO:0000256" key="2">
    <source>
        <dbReference type="ARBA" id="ARBA00022603"/>
    </source>
</evidence>
<evidence type="ECO:0000256" key="1">
    <source>
        <dbReference type="ARBA" id="ARBA00012162"/>
    </source>
</evidence>
<dbReference type="InterPro" id="IPR014777">
    <property type="entry name" value="4pyrrole_Mease_sub1"/>
</dbReference>
<evidence type="ECO:0000256" key="5">
    <source>
        <dbReference type="ARBA" id="ARBA00023244"/>
    </source>
</evidence>
<evidence type="ECO:0000313" key="9">
    <source>
        <dbReference type="Proteomes" id="UP001440599"/>
    </source>
</evidence>
<evidence type="ECO:0000256" key="3">
    <source>
        <dbReference type="ARBA" id="ARBA00022679"/>
    </source>
</evidence>
<dbReference type="Gene3D" id="3.40.50.10090">
    <property type="match status" value="2"/>
</dbReference>
<feature type="domain" description="Tetrapyrrole biosynthesis uroporphyrinogen III synthase" evidence="7">
    <location>
        <begin position="267"/>
        <end position="487"/>
    </location>
</feature>
<dbReference type="RefSeq" id="WP_349140471.1">
    <property type="nucleotide sequence ID" value="NZ_JBBMFT010000005.1"/>
</dbReference>
<dbReference type="InterPro" id="IPR000878">
    <property type="entry name" value="4pyrrol_Mease"/>
</dbReference>
<keyword evidence="4" id="KW-0949">S-adenosyl-L-methionine</keyword>
<dbReference type="EMBL" id="JBBMFT010000005">
    <property type="protein sequence ID" value="MEQ2456770.1"/>
    <property type="molecule type" value="Genomic_DNA"/>
</dbReference>
<dbReference type="PANTHER" id="PTHR45790:SF3">
    <property type="entry name" value="S-ADENOSYL-L-METHIONINE-DEPENDENT UROPORPHYRINOGEN III METHYLTRANSFERASE, CHLOROPLASTIC"/>
    <property type="match status" value="1"/>
</dbReference>
<proteinExistence type="predicted"/>
<dbReference type="GO" id="GO:0004851">
    <property type="term" value="F:uroporphyrin-III C-methyltransferase activity"/>
    <property type="evidence" value="ECO:0007669"/>
    <property type="project" value="UniProtKB-EC"/>
</dbReference>
<protein>
    <recommendedName>
        <fullName evidence="1">uroporphyrinogen-III C-methyltransferase</fullName>
        <ecNumber evidence="1">2.1.1.107</ecNumber>
    </recommendedName>
</protein>
<dbReference type="InterPro" id="IPR050161">
    <property type="entry name" value="Siro_Cobalamin_biosynth"/>
</dbReference>
<dbReference type="Pfam" id="PF00590">
    <property type="entry name" value="TP_methylase"/>
    <property type="match status" value="1"/>
</dbReference>
<dbReference type="EC" id="2.1.1.107" evidence="1"/>
<dbReference type="Proteomes" id="UP001440599">
    <property type="component" value="Unassembled WGS sequence"/>
</dbReference>
<accession>A0ABV1EQA9</accession>
<dbReference type="CDD" id="cd06578">
    <property type="entry name" value="HemD"/>
    <property type="match status" value="1"/>
</dbReference>
<gene>
    <name evidence="8" type="primary">cobA</name>
    <name evidence="8" type="ORF">WMO45_09565</name>
</gene>
<keyword evidence="5" id="KW-0627">Porphyrin biosynthesis</keyword>
<dbReference type="InterPro" id="IPR006366">
    <property type="entry name" value="CobA/CysG_C"/>
</dbReference>
<dbReference type="Gene3D" id="3.30.950.10">
    <property type="entry name" value="Methyltransferase, Cobalt-precorrin-4 Transmethylase, Domain 2"/>
    <property type="match status" value="1"/>
</dbReference>
<evidence type="ECO:0000259" key="7">
    <source>
        <dbReference type="Pfam" id="PF02602"/>
    </source>
</evidence>
<reference evidence="8 9" key="1">
    <citation type="submission" date="2024-03" db="EMBL/GenBank/DDBJ databases">
        <title>Human intestinal bacterial collection.</title>
        <authorList>
            <person name="Pauvert C."/>
            <person name="Hitch T.C.A."/>
            <person name="Clavel T."/>
        </authorList>
    </citation>
    <scope>NUCLEOTIDE SEQUENCE [LARGE SCALE GENOMIC DNA]</scope>
    <source>
        <strain evidence="8 9">CLA-AP-H34</strain>
    </source>
</reference>